<dbReference type="GO" id="GO:0030288">
    <property type="term" value="C:outer membrane-bounded periplasmic space"/>
    <property type="evidence" value="ECO:0007669"/>
    <property type="project" value="InterPro"/>
</dbReference>
<keyword evidence="4" id="KW-0732">Signal</keyword>
<keyword evidence="3" id="KW-0813">Transport</keyword>
<dbReference type="STRING" id="1512.GCA_900049235_03030"/>
<proteinExistence type="inferred from homology"/>
<dbReference type="NCBIfam" id="TIGR00787">
    <property type="entry name" value="dctP"/>
    <property type="match status" value="1"/>
</dbReference>
<dbReference type="AlphaFoldDB" id="E7GPG5"/>
<dbReference type="CDD" id="cd13672">
    <property type="entry name" value="PBP2_TRAP_Siap"/>
    <property type="match status" value="1"/>
</dbReference>
<dbReference type="InterPro" id="IPR018389">
    <property type="entry name" value="DctP_fam"/>
</dbReference>
<evidence type="ECO:0000313" key="6">
    <source>
        <dbReference type="EMBL" id="EGA93346.1"/>
    </source>
</evidence>
<dbReference type="Proteomes" id="UP000002970">
    <property type="component" value="Unassembled WGS sequence"/>
</dbReference>
<dbReference type="PANTHER" id="PTHR33376:SF4">
    <property type="entry name" value="SIALIC ACID-BINDING PERIPLASMIC PROTEIN SIAP"/>
    <property type="match status" value="1"/>
</dbReference>
<protein>
    <recommendedName>
        <fullName evidence="8">TRAP dicarboxylate transporter</fullName>
    </recommendedName>
</protein>
<comment type="caution">
    <text evidence="6">The sequence shown here is derived from an EMBL/GenBank/DDBJ whole genome shotgun (WGS) entry which is preliminary data.</text>
</comment>
<evidence type="ECO:0000256" key="2">
    <source>
        <dbReference type="ARBA" id="ARBA00009023"/>
    </source>
</evidence>
<reference evidence="6 7" key="1">
    <citation type="submission" date="2010-12" db="EMBL/GenBank/DDBJ databases">
        <title>The Genome Sequence of Clostridium symbiosum strain WAL-14163.</title>
        <authorList>
            <person name="Earl A."/>
            <person name="Ward D."/>
            <person name="Feldgarden M."/>
            <person name="Gevers D."/>
            <person name="Finegold S.M."/>
            <person name="Summanen P.H."/>
            <person name="Molitoris D.R."/>
            <person name="Vaisanen M.L."/>
            <person name="Daigneault M."/>
            <person name="Young S.K."/>
            <person name="Zeng Q."/>
            <person name="Gargeya S."/>
            <person name="Fitzgerald M."/>
            <person name="Haas B."/>
            <person name="Abouelleil A."/>
            <person name="Alvarado L."/>
            <person name="Arachchi H.M."/>
            <person name="Berlin A."/>
            <person name="Brown A."/>
            <person name="Chapman S.B."/>
            <person name="Chen Z."/>
            <person name="Dunbar C."/>
            <person name="Freedman E."/>
            <person name="Gearin G."/>
            <person name="Gellesch M."/>
            <person name="Goldberg J."/>
            <person name="Griggs A."/>
            <person name="Gujja S."/>
            <person name="Heilman E."/>
            <person name="Heiman D."/>
            <person name="Howarth C."/>
            <person name="Larson L."/>
            <person name="Lui A."/>
            <person name="MacDonald P.J.P."/>
            <person name="Mehta T."/>
            <person name="Montmayeur A."/>
            <person name="Murphy C."/>
            <person name="Neiman D."/>
            <person name="Pearson M."/>
            <person name="Priest M."/>
            <person name="Roberts A."/>
            <person name="Saif S."/>
            <person name="Shea T."/>
            <person name="Shenoy N."/>
            <person name="Sisk P."/>
            <person name="Stolte C."/>
            <person name="Sykes S."/>
            <person name="White J."/>
            <person name="Yandava C."/>
            <person name="Nusbaum C."/>
            <person name="Birren B."/>
        </authorList>
    </citation>
    <scope>NUCLEOTIDE SEQUENCE [LARGE SCALE GENOMIC DNA]</scope>
    <source>
        <strain evidence="6 7">WAL-14163</strain>
    </source>
</reference>
<evidence type="ECO:0000256" key="1">
    <source>
        <dbReference type="ARBA" id="ARBA00004196"/>
    </source>
</evidence>
<dbReference type="eggNOG" id="COG1638">
    <property type="taxonomic scope" value="Bacteria"/>
</dbReference>
<evidence type="ECO:0000256" key="5">
    <source>
        <dbReference type="SAM" id="MobiDB-lite"/>
    </source>
</evidence>
<comment type="similarity">
    <text evidence="2">Belongs to the bacterial solute-binding protein 7 family.</text>
</comment>
<evidence type="ECO:0008006" key="8">
    <source>
        <dbReference type="Google" id="ProtNLM"/>
    </source>
</evidence>
<comment type="subcellular location">
    <subcellularLocation>
        <location evidence="1">Cell envelope</location>
    </subcellularLocation>
</comment>
<gene>
    <name evidence="6" type="ORF">HMPREF9474_02810</name>
</gene>
<dbReference type="NCBIfam" id="NF037995">
    <property type="entry name" value="TRAP_S1"/>
    <property type="match status" value="1"/>
</dbReference>
<evidence type="ECO:0000256" key="4">
    <source>
        <dbReference type="ARBA" id="ARBA00022729"/>
    </source>
</evidence>
<evidence type="ECO:0000256" key="3">
    <source>
        <dbReference type="ARBA" id="ARBA00022448"/>
    </source>
</evidence>
<dbReference type="HOGENOM" id="CLU_036176_1_3_9"/>
<feature type="region of interest" description="Disordered" evidence="5">
    <location>
        <begin position="1"/>
        <end position="48"/>
    </location>
</feature>
<dbReference type="GO" id="GO:0055085">
    <property type="term" value="P:transmembrane transport"/>
    <property type="evidence" value="ECO:0007669"/>
    <property type="project" value="InterPro"/>
</dbReference>
<dbReference type="PIRSF" id="PIRSF006470">
    <property type="entry name" value="DctB"/>
    <property type="match status" value="1"/>
</dbReference>
<evidence type="ECO:0000313" key="7">
    <source>
        <dbReference type="Proteomes" id="UP000002970"/>
    </source>
</evidence>
<dbReference type="Gene3D" id="3.40.190.170">
    <property type="entry name" value="Bacterial extracellular solute-binding protein, family 7"/>
    <property type="match status" value="1"/>
</dbReference>
<organism evidence="6 7">
    <name type="scientific">Clostridium symbiosum (strain WAL-14163)</name>
    <dbReference type="NCBI Taxonomy" id="742740"/>
    <lineage>
        <taxon>Bacteria</taxon>
        <taxon>Bacillati</taxon>
        <taxon>Bacillota</taxon>
        <taxon>Clostridia</taxon>
        <taxon>Lachnospirales</taxon>
        <taxon>Lachnospiraceae</taxon>
        <taxon>Otoolea</taxon>
    </lineage>
</organism>
<dbReference type="EMBL" id="ADLQ01000065">
    <property type="protein sequence ID" value="EGA93346.1"/>
    <property type="molecule type" value="Genomic_DNA"/>
</dbReference>
<dbReference type="InterPro" id="IPR038404">
    <property type="entry name" value="TRAP_DctP_sf"/>
</dbReference>
<dbReference type="PANTHER" id="PTHR33376">
    <property type="match status" value="1"/>
</dbReference>
<sequence>MAAAAIGCGNQGESQPASGKVQAESQETEEAEKEPSPESAKENRTSSSDGTVYEIVLGTVWAPEHYFAKGMDDMAKELEKKSGGRFLVKNYHNCTLGSEKDLTDGVAMGTVTIACLGPGQVGNLYSPLLVFDAPYLIQNNEHMQAISKSSICREIWEDSAKTIGVRPLGSLYLGSRFITTSKKKVMVPDDLKGLKIRVPDQPISIAEFKAFGANPTPMAYSEVYLALQQNVVDGQENPLVQISTAKFYEVQKYLSDTGHVVQMINPCINEDFYQSLPEDLRALLTETVEEYCIKLSDESVAQEEELLKELLGQGMELCEADREAFREKAKTVIQEFEQEWGEGIYEELQSVPYE</sequence>
<name>E7GPG5_CLOS6</name>
<dbReference type="Pfam" id="PF03480">
    <property type="entry name" value="DctP"/>
    <property type="match status" value="1"/>
</dbReference>
<accession>E7GPG5</accession>
<dbReference type="InterPro" id="IPR004682">
    <property type="entry name" value="TRAP_DctP"/>
</dbReference>
<keyword evidence="7" id="KW-1185">Reference proteome</keyword>
<feature type="compositionally biased region" description="Basic and acidic residues" evidence="5">
    <location>
        <begin position="33"/>
        <end position="44"/>
    </location>
</feature>